<evidence type="ECO:0000313" key="3">
    <source>
        <dbReference type="Proteomes" id="UP001346869"/>
    </source>
</evidence>
<name>A0AAN7XVC7_ELEMC</name>
<evidence type="ECO:0000313" key="2">
    <source>
        <dbReference type="EMBL" id="KAK5870751.1"/>
    </source>
</evidence>
<comment type="caution">
    <text evidence="2">The sequence shown here is derived from an EMBL/GenBank/DDBJ whole genome shotgun (WGS) entry which is preliminary data.</text>
</comment>
<dbReference type="AlphaFoldDB" id="A0AAN7XVC7"/>
<accession>A0AAN7XVC7</accession>
<dbReference type="Proteomes" id="UP001346869">
    <property type="component" value="Unassembled WGS sequence"/>
</dbReference>
<gene>
    <name evidence="2" type="ORF">PBY51_003672</name>
</gene>
<protein>
    <submittedName>
        <fullName evidence="2">Uncharacterized protein</fullName>
    </submittedName>
</protein>
<dbReference type="EMBL" id="JAUZQC010000005">
    <property type="protein sequence ID" value="KAK5870751.1"/>
    <property type="molecule type" value="Genomic_DNA"/>
</dbReference>
<organism evidence="2 3">
    <name type="scientific">Eleginops maclovinus</name>
    <name type="common">Patagonian blennie</name>
    <name type="synonym">Eleginus maclovinus</name>
    <dbReference type="NCBI Taxonomy" id="56733"/>
    <lineage>
        <taxon>Eukaryota</taxon>
        <taxon>Metazoa</taxon>
        <taxon>Chordata</taxon>
        <taxon>Craniata</taxon>
        <taxon>Vertebrata</taxon>
        <taxon>Euteleostomi</taxon>
        <taxon>Actinopterygii</taxon>
        <taxon>Neopterygii</taxon>
        <taxon>Teleostei</taxon>
        <taxon>Neoteleostei</taxon>
        <taxon>Acanthomorphata</taxon>
        <taxon>Eupercaria</taxon>
        <taxon>Perciformes</taxon>
        <taxon>Notothenioidei</taxon>
        <taxon>Eleginopidae</taxon>
        <taxon>Eleginops</taxon>
    </lineage>
</organism>
<proteinExistence type="predicted"/>
<feature type="region of interest" description="Disordered" evidence="1">
    <location>
        <begin position="43"/>
        <end position="68"/>
    </location>
</feature>
<sequence length="83" mass="9094">MDSDNSDSSSDPDTFFEVAESDPMLEDNVRGVMPYRYEPYLDELEPQGSTESSDGEAEGAVGGAAVADGRMPMDFGRLQHVEW</sequence>
<keyword evidence="3" id="KW-1185">Reference proteome</keyword>
<reference evidence="2 3" key="1">
    <citation type="journal article" date="2023" name="Genes (Basel)">
        <title>Chromosome-Level Genome Assembly and Circadian Gene Repertoire of the Patagonia Blennie Eleginops maclovinus-The Closest Ancestral Proxy of Antarctic Cryonotothenioids.</title>
        <authorList>
            <person name="Cheng C.C."/>
            <person name="Rivera-Colon A.G."/>
            <person name="Minhas B.F."/>
            <person name="Wilson L."/>
            <person name="Rayamajhi N."/>
            <person name="Vargas-Chacoff L."/>
            <person name="Catchen J.M."/>
        </authorList>
    </citation>
    <scope>NUCLEOTIDE SEQUENCE [LARGE SCALE GENOMIC DNA]</scope>
    <source>
        <strain evidence="2">JMC-PN-2008</strain>
    </source>
</reference>
<evidence type="ECO:0000256" key="1">
    <source>
        <dbReference type="SAM" id="MobiDB-lite"/>
    </source>
</evidence>
<reference evidence="2 3" key="2">
    <citation type="journal article" date="2023" name="Mol. Biol. Evol.">
        <title>Genomics of Secondarily Temperate Adaptation in the Only Non-Antarctic Icefish.</title>
        <authorList>
            <person name="Rivera-Colon A.G."/>
            <person name="Rayamajhi N."/>
            <person name="Minhas B.F."/>
            <person name="Madrigal G."/>
            <person name="Bilyk K.T."/>
            <person name="Yoon V."/>
            <person name="Hune M."/>
            <person name="Gregory S."/>
            <person name="Cheng C.H.C."/>
            <person name="Catchen J.M."/>
        </authorList>
    </citation>
    <scope>NUCLEOTIDE SEQUENCE [LARGE SCALE GENOMIC DNA]</scope>
    <source>
        <strain evidence="2">JMC-PN-2008</strain>
    </source>
</reference>